<dbReference type="InterPro" id="IPR025948">
    <property type="entry name" value="HTH-like_dom"/>
</dbReference>
<comment type="caution">
    <text evidence="2">The sequence shown here is derived from an EMBL/GenBank/DDBJ whole genome shotgun (WGS) entry which is preliminary data.</text>
</comment>
<dbReference type="PANTHER" id="PTHR47515">
    <property type="entry name" value="LOW CALCIUM RESPONSE LOCUS PROTEIN T"/>
    <property type="match status" value="1"/>
</dbReference>
<gene>
    <name evidence="2" type="ORF">IQ17_07085</name>
</gene>
<dbReference type="AlphaFoldDB" id="A0A562KC73"/>
<dbReference type="EMBL" id="VLKL01000046">
    <property type="protein sequence ID" value="TWH92996.1"/>
    <property type="molecule type" value="Genomic_DNA"/>
</dbReference>
<name>A0A562KC73_9BRAD</name>
<dbReference type="Proteomes" id="UP000317176">
    <property type="component" value="Unassembled WGS sequence"/>
</dbReference>
<evidence type="ECO:0000313" key="2">
    <source>
        <dbReference type="EMBL" id="TWH92996.1"/>
    </source>
</evidence>
<evidence type="ECO:0000259" key="1">
    <source>
        <dbReference type="Pfam" id="PF13276"/>
    </source>
</evidence>
<evidence type="ECO:0000313" key="3">
    <source>
        <dbReference type="Proteomes" id="UP000317176"/>
    </source>
</evidence>
<feature type="domain" description="HTH-like" evidence="1">
    <location>
        <begin position="29"/>
        <end position="77"/>
    </location>
</feature>
<sequence>MDEGRACKAIGYCRMTMRYKAARADDAGLRQRMRAIPGGRRRFGYRRLHVQLKREGYLVNHKKLFRLRRAHRLVSSIAQENGNVPFPFPVVLRRALAVATSRFDHSALPDVIVRLLRWATSLAVSSRSIMTLNVINPQSTRVKNVGPTIAAGGSEQERNIFCLVIRRDRYSDMPYDNATVQMLRNVLDEVLASSTFIEQRQRSALEIAERILWLASQGEREAARIKQHLLNEFLARGSYSARAEKAISMVSKAPRLCSDIRYRGS</sequence>
<protein>
    <submittedName>
        <fullName evidence="2">Helix-turn-helix protein</fullName>
    </submittedName>
</protein>
<dbReference type="PANTHER" id="PTHR47515:SF1">
    <property type="entry name" value="BLR2054 PROTEIN"/>
    <property type="match status" value="1"/>
</dbReference>
<reference evidence="2 3" key="1">
    <citation type="journal article" date="2015" name="Stand. Genomic Sci.">
        <title>Genomic Encyclopedia of Bacterial and Archaeal Type Strains, Phase III: the genomes of soil and plant-associated and newly described type strains.</title>
        <authorList>
            <person name="Whitman W.B."/>
            <person name="Woyke T."/>
            <person name="Klenk H.P."/>
            <person name="Zhou Y."/>
            <person name="Lilburn T.G."/>
            <person name="Beck B.J."/>
            <person name="De Vos P."/>
            <person name="Vandamme P."/>
            <person name="Eisen J.A."/>
            <person name="Garrity G."/>
            <person name="Hugenholtz P."/>
            <person name="Kyrpides N.C."/>
        </authorList>
    </citation>
    <scope>NUCLEOTIDE SEQUENCE [LARGE SCALE GENOMIC DNA]</scope>
    <source>
        <strain evidence="2 3">CGMCC 1.10947</strain>
    </source>
</reference>
<dbReference type="Pfam" id="PF13276">
    <property type="entry name" value="HTH_21"/>
    <property type="match status" value="1"/>
</dbReference>
<accession>A0A562KC73</accession>
<proteinExistence type="predicted"/>
<organism evidence="2 3">
    <name type="scientific">Bradyrhizobium daqingense</name>
    <dbReference type="NCBI Taxonomy" id="993502"/>
    <lineage>
        <taxon>Bacteria</taxon>
        <taxon>Pseudomonadati</taxon>
        <taxon>Pseudomonadota</taxon>
        <taxon>Alphaproteobacteria</taxon>
        <taxon>Hyphomicrobiales</taxon>
        <taxon>Nitrobacteraceae</taxon>
        <taxon>Bradyrhizobium</taxon>
    </lineage>
</organism>
<keyword evidence="3" id="KW-1185">Reference proteome</keyword>